<proteinExistence type="predicted"/>
<dbReference type="EMBL" id="UYRU01046161">
    <property type="protein sequence ID" value="VDN08981.1"/>
    <property type="molecule type" value="Genomic_DNA"/>
</dbReference>
<feature type="compositionally biased region" description="Polar residues" evidence="1">
    <location>
        <begin position="30"/>
        <end position="46"/>
    </location>
</feature>
<evidence type="ECO:0000313" key="2">
    <source>
        <dbReference type="EMBL" id="VDN08981.1"/>
    </source>
</evidence>
<name>A0A3P7LRW8_DIBLA</name>
<accession>A0A3P7LRW8</accession>
<reference evidence="2 3" key="1">
    <citation type="submission" date="2018-11" db="EMBL/GenBank/DDBJ databases">
        <authorList>
            <consortium name="Pathogen Informatics"/>
        </authorList>
    </citation>
    <scope>NUCLEOTIDE SEQUENCE [LARGE SCALE GENOMIC DNA]</scope>
</reference>
<evidence type="ECO:0000313" key="3">
    <source>
        <dbReference type="Proteomes" id="UP000281553"/>
    </source>
</evidence>
<sequence>MNSACEEISQRMDCTPLKSPSANGDEDQKSTASQKLTTVGSHPTKSLRPQTVHVEVQLKCFSVASPDIVSQQVQTFLRQRGTCTVPLLIESFEEAVGVKEDTACSGVDSTAKNLQIFLRENITAINVGSLYLLFF</sequence>
<protein>
    <submittedName>
        <fullName evidence="2">Uncharacterized protein</fullName>
    </submittedName>
</protein>
<evidence type="ECO:0000256" key="1">
    <source>
        <dbReference type="SAM" id="MobiDB-lite"/>
    </source>
</evidence>
<organism evidence="2 3">
    <name type="scientific">Dibothriocephalus latus</name>
    <name type="common">Fish tapeworm</name>
    <name type="synonym">Diphyllobothrium latum</name>
    <dbReference type="NCBI Taxonomy" id="60516"/>
    <lineage>
        <taxon>Eukaryota</taxon>
        <taxon>Metazoa</taxon>
        <taxon>Spiralia</taxon>
        <taxon>Lophotrochozoa</taxon>
        <taxon>Platyhelminthes</taxon>
        <taxon>Cestoda</taxon>
        <taxon>Eucestoda</taxon>
        <taxon>Diphyllobothriidea</taxon>
        <taxon>Diphyllobothriidae</taxon>
        <taxon>Dibothriocephalus</taxon>
    </lineage>
</organism>
<dbReference type="Pfam" id="PF23563">
    <property type="entry name" value="TRIP13_N"/>
    <property type="match status" value="1"/>
</dbReference>
<keyword evidence="3" id="KW-1185">Reference proteome</keyword>
<dbReference type="Proteomes" id="UP000281553">
    <property type="component" value="Unassembled WGS sequence"/>
</dbReference>
<feature type="region of interest" description="Disordered" evidence="1">
    <location>
        <begin position="1"/>
        <end position="46"/>
    </location>
</feature>
<gene>
    <name evidence="2" type="ORF">DILT_LOCUS4812</name>
</gene>
<dbReference type="AlphaFoldDB" id="A0A3P7LRW8"/>